<dbReference type="AlphaFoldDB" id="A0A7G9Z274"/>
<gene>
    <name evidence="1" type="ORF">DIMBOPOO_00031</name>
</gene>
<accession>A0A7G9Z274</accession>
<name>A0A7G9Z274_9EURY</name>
<reference evidence="1" key="1">
    <citation type="submission" date="2020-06" db="EMBL/GenBank/DDBJ databases">
        <title>Unique genomic features of the anaerobic methanotrophic archaea.</title>
        <authorList>
            <person name="Chadwick G.L."/>
            <person name="Skennerton C.T."/>
            <person name="Laso-Perez R."/>
            <person name="Leu A.O."/>
            <person name="Speth D.R."/>
            <person name="Yu H."/>
            <person name="Morgan-Lang C."/>
            <person name="Hatzenpichler R."/>
            <person name="Goudeau D."/>
            <person name="Malmstrom R."/>
            <person name="Brazelton W.J."/>
            <person name="Woyke T."/>
            <person name="Hallam S.J."/>
            <person name="Tyson G.W."/>
            <person name="Wegener G."/>
            <person name="Boetius A."/>
            <person name="Orphan V."/>
        </authorList>
    </citation>
    <scope>NUCLEOTIDE SEQUENCE</scope>
</reference>
<sequence length="115" mass="13478">MVSKEDEVETDLTKSHRGYTDLIAEKGGKVLRIEIEHRSTKEQIEKNIRKNVEYSDVVYEIASDETAKKKAIPVALKVMFRLRKEKPDKDLRVKIASIDELKQSGFKEWFEVRNR</sequence>
<evidence type="ECO:0000313" key="1">
    <source>
        <dbReference type="EMBL" id="QNO54358.1"/>
    </source>
</evidence>
<proteinExistence type="predicted"/>
<organism evidence="1">
    <name type="scientific">Candidatus Methanophaga sp. ANME-1 ERB7</name>
    <dbReference type="NCBI Taxonomy" id="2759913"/>
    <lineage>
        <taxon>Archaea</taxon>
        <taxon>Methanobacteriati</taxon>
        <taxon>Methanobacteriota</taxon>
        <taxon>Stenosarchaea group</taxon>
        <taxon>Methanomicrobia</taxon>
        <taxon>Candidatus Methanophagales</taxon>
        <taxon>Candidatus Methanophagaceae</taxon>
        <taxon>Candidatus Methanophaga</taxon>
    </lineage>
</organism>
<protein>
    <submittedName>
        <fullName evidence="1">Uncharacterized protein</fullName>
    </submittedName>
</protein>
<dbReference type="EMBL" id="MT631576">
    <property type="protein sequence ID" value="QNO54358.1"/>
    <property type="molecule type" value="Genomic_DNA"/>
</dbReference>